<sequence length="750" mass="78151">MTTVLDALDRALLAAGGHQRGEVAAPACVLWPDPTGEWREAAAALRGRRTLLTLGAYAPETRTGPAIWIRSVVDVQPLSQEPVIVYLPGLGLDALRGEAAAEAVRPLVDLQFRGALFLGARKRPWSVASFFRDFKDLKIEVAESARPALVAHLGALLDQPVNDLRTRAPLTLPTLSRLAFPDLPGQFLSWLSGGGPPVPSALAAAFAAEYGVDPAGGVPEGAVTLAARQGALAGVWERFAASPEGYPGVRAALEAAGPASGGAWTAEEARVWPQVNRAAEESLRRDLHALRDEPAAVVRERLLALEREHADRRTGVWARLGETPLANAVEQLARLAVSSAGTLSGDTVTQLGQAYASGGFRADQAALGALASVQSDADLDLVGAVLRVPYLEWLTRVNDRFCAAALSAPNLSTPTSSAWTPAPGLAVVFVDGLRFDVAASLAEHLGSLQPELGWQMSALPTVTPTAKPAVAPVGGALEVLSADKLSLSYLGRAVNAAVLRDLLTGRGFTAIRSPAGGDPAGAVWLETGNLDSLGHSQGAGLAGLLPAEVRKLGSRIQALLDAGFTEVRVITDHGWLLLPGGLPKAELLGASTVFKKGRCAVLKGVNASAYPSVPWTWDPDVNVTLAPGVHSFEAGEVYTHGGLSLQECILPVLTVRGQGKAEAVTFTSVRWTGNRCRVQVTGGGGLTVDLRRRAADAASSVLTAPKSVGAEGHVSLLVEGDDMDGTAAVLVALRGDQVVRQQPLTVGDNA</sequence>
<gene>
    <name evidence="1" type="ORF">SAMN04488058_1253</name>
</gene>
<dbReference type="EMBL" id="FNZA01000025">
    <property type="protein sequence ID" value="SEJ86367.1"/>
    <property type="molecule type" value="Genomic_DNA"/>
</dbReference>
<accession>A0A1H7CCP9</accession>
<proteinExistence type="predicted"/>
<evidence type="ECO:0008006" key="3">
    <source>
        <dbReference type="Google" id="ProtNLM"/>
    </source>
</evidence>
<dbReference type="OrthoDB" id="52741at2"/>
<name>A0A1H7CCP9_9DEIO</name>
<dbReference type="NCBIfam" id="NF033450">
    <property type="entry name" value="BREX_PglZ_1_B"/>
    <property type="match status" value="1"/>
</dbReference>
<evidence type="ECO:0000313" key="1">
    <source>
        <dbReference type="EMBL" id="SEJ86367.1"/>
    </source>
</evidence>
<organism evidence="1 2">
    <name type="scientific">Deinococcus reticulitermitis</name>
    <dbReference type="NCBI Taxonomy" id="856736"/>
    <lineage>
        <taxon>Bacteria</taxon>
        <taxon>Thermotogati</taxon>
        <taxon>Deinococcota</taxon>
        <taxon>Deinococci</taxon>
        <taxon>Deinococcales</taxon>
        <taxon>Deinococcaceae</taxon>
        <taxon>Deinococcus</taxon>
    </lineage>
</organism>
<dbReference type="RefSeq" id="WP_092265643.1">
    <property type="nucleotide sequence ID" value="NZ_FNZA01000025.1"/>
</dbReference>
<protein>
    <recommendedName>
        <fullName evidence="3">PglZ domain-containing protein</fullName>
    </recommendedName>
</protein>
<dbReference type="Proteomes" id="UP000199223">
    <property type="component" value="Unassembled WGS sequence"/>
</dbReference>
<dbReference type="AlphaFoldDB" id="A0A1H7CCP9"/>
<evidence type="ECO:0000313" key="2">
    <source>
        <dbReference type="Proteomes" id="UP000199223"/>
    </source>
</evidence>
<keyword evidence="2" id="KW-1185">Reference proteome</keyword>
<dbReference type="STRING" id="856736.SAMN04488058_1253"/>
<reference evidence="2" key="1">
    <citation type="submission" date="2016-10" db="EMBL/GenBank/DDBJ databases">
        <authorList>
            <person name="Varghese N."/>
            <person name="Submissions S."/>
        </authorList>
    </citation>
    <scope>NUCLEOTIDE SEQUENCE [LARGE SCALE GENOMIC DNA]</scope>
    <source>
        <strain evidence="2">CGMCC 1.10218</strain>
    </source>
</reference>